<sequence length="1016" mass="116727">MDIREKQCNEHNKAHEFICFLCMKVMCPLCIFTHVTEEPTHSKNFQHIESVEPKIKHSIYDPVNQASGTPKVDNDYKRYSSFIQSKIDSMWEAIVSSTNKFKELMDREDRILLHFKEIHDYLIAQENKFKQLIDEDRKTLETQIKENMNELKELIITNSMMVRVAESQKISNAIGSGNISSSNFRTKPVSTATLLEQIAISSELQSFINENDQIWFNKALDMKVSGISDIEVLQQYSSPPSSLLEIVHKFNDQFQSHISNNNNNNNNINSLSPTQSDKFTIKIPNINQIEPPISKIKSSQSIIESNSIPISNAELVNKSQSHTINIEKALTNLDYFKQSHVINNSEKTDRLINEKKILKFRACSFMQKYIVLVYNHLKDKDNEQHRNIILIGNINKENDELEIPDTVDTQYQLIIIRFFLLTPIYISLYSELLNKSQSYTINTQKSQSIHDLDYFKQSHIINNKRYHLISRFPNSNNINDVFLVCGTDKRLINYKENQKSYERAENEIKAMKLLKDNPRFVQLTDYHHDKDNQIFHIISEYCDGDDLDQKYKRLTDQNQIFEESDIIYYILQLFNILLDLDKHGIVHCDIKPSNIFIDNTYKTLNLVLGDFGCCKFIDKSTIIEYQDTKVPVAITGDSNPENIYDTTISNTLINATEIVGTIGYSSPEAKNRQYAQSCDIFSIGSTILKLLCCHQDDRNNHQLFQSTGEIIISECRYSKQLIQFIHRLLGQSPKNRESLNQLLNQYIETIDQHSIRFNLNTTFKNSSVNITVIEFGDEFNQPLQSNSLPPNLTSLSFGSRFNKILSSGVLPKSLKSLAFGYTFNQILSVGVLPESLESLKFGDIFNQILSVGVLPESLKSLSFGFTFNQILSVVGVLPKSLESLVFGDEFNQILSVGVLPSSLRRLSFSCKYLTRSYFGMTLPQSMITLIIGIHKYSKNENKLLSNLKTLEIYLGVDNQKIQALVLTNSNDSLEFIKKIYPDYYSKLNLSKKGFLDSYNNQISGEYITALLLTKQK</sequence>
<accession>D3BHS2</accession>
<protein>
    <recommendedName>
        <fullName evidence="1">non-specific serine/threonine protein kinase</fullName>
        <ecNumber evidence="1">2.7.11.1</ecNumber>
    </recommendedName>
</protein>
<evidence type="ECO:0000313" key="11">
    <source>
        <dbReference type="EMBL" id="EFA78822.1"/>
    </source>
</evidence>
<dbReference type="PANTHER" id="PTHR43671">
    <property type="entry name" value="SERINE/THREONINE-PROTEIN KINASE NEK"/>
    <property type="match status" value="1"/>
</dbReference>
<evidence type="ECO:0000313" key="12">
    <source>
        <dbReference type="Proteomes" id="UP000001396"/>
    </source>
</evidence>
<dbReference type="Proteomes" id="UP000001396">
    <property type="component" value="Unassembled WGS sequence"/>
</dbReference>
<dbReference type="GeneID" id="31363766"/>
<dbReference type="GO" id="GO:0004674">
    <property type="term" value="F:protein serine/threonine kinase activity"/>
    <property type="evidence" value="ECO:0007669"/>
    <property type="project" value="UniProtKB-KW"/>
</dbReference>
<comment type="similarity">
    <text evidence="7">Belongs to the protein kinase superfamily. STE Ser/Thr protein kinase family.</text>
</comment>
<dbReference type="PROSITE" id="PS50011">
    <property type="entry name" value="PROTEIN_KINASE_DOM"/>
    <property type="match status" value="1"/>
</dbReference>
<comment type="caution">
    <text evidence="11">The sequence shown here is derived from an EMBL/GenBank/DDBJ whole genome shotgun (WGS) entry which is preliminary data.</text>
</comment>
<keyword evidence="3" id="KW-0808">Transferase</keyword>
<dbReference type="GO" id="GO:0005524">
    <property type="term" value="F:ATP binding"/>
    <property type="evidence" value="ECO:0007669"/>
    <property type="project" value="UniProtKB-KW"/>
</dbReference>
<dbReference type="RefSeq" id="XP_020430946.1">
    <property type="nucleotide sequence ID" value="XM_020579107.1"/>
</dbReference>
<comment type="catalytic activity">
    <reaction evidence="9">
        <text>L-seryl-[protein] + ATP = O-phospho-L-seryl-[protein] + ADP + H(+)</text>
        <dbReference type="Rhea" id="RHEA:17989"/>
        <dbReference type="Rhea" id="RHEA-COMP:9863"/>
        <dbReference type="Rhea" id="RHEA-COMP:11604"/>
        <dbReference type="ChEBI" id="CHEBI:15378"/>
        <dbReference type="ChEBI" id="CHEBI:29999"/>
        <dbReference type="ChEBI" id="CHEBI:30616"/>
        <dbReference type="ChEBI" id="CHEBI:83421"/>
        <dbReference type="ChEBI" id="CHEBI:456216"/>
        <dbReference type="EC" id="2.7.11.1"/>
    </reaction>
</comment>
<dbReference type="EMBL" id="ADBJ01000037">
    <property type="protein sequence ID" value="EFA78822.1"/>
    <property type="molecule type" value="Genomic_DNA"/>
</dbReference>
<gene>
    <name evidence="11" type="ORF">PPL_08286</name>
</gene>
<evidence type="ECO:0000256" key="9">
    <source>
        <dbReference type="ARBA" id="ARBA00048679"/>
    </source>
</evidence>
<dbReference type="PANTHER" id="PTHR43671:SF98">
    <property type="entry name" value="SERINE_THREONINE-PROTEIN KINASE NEK11"/>
    <property type="match status" value="1"/>
</dbReference>
<evidence type="ECO:0000256" key="6">
    <source>
        <dbReference type="ARBA" id="ARBA00022840"/>
    </source>
</evidence>
<dbReference type="AlphaFoldDB" id="D3BHS2"/>
<dbReference type="Pfam" id="PF05725">
    <property type="entry name" value="FNIP"/>
    <property type="match status" value="3"/>
</dbReference>
<dbReference type="InterPro" id="IPR050660">
    <property type="entry name" value="NEK_Ser/Thr_kinase"/>
</dbReference>
<dbReference type="InParanoid" id="D3BHS2"/>
<evidence type="ECO:0000256" key="7">
    <source>
        <dbReference type="ARBA" id="ARBA00025754"/>
    </source>
</evidence>
<dbReference type="InterPro" id="IPR008271">
    <property type="entry name" value="Ser/Thr_kinase_AS"/>
</dbReference>
<dbReference type="PROSITE" id="PS00108">
    <property type="entry name" value="PROTEIN_KINASE_ST"/>
    <property type="match status" value="1"/>
</dbReference>
<dbReference type="SUPFAM" id="SSF56112">
    <property type="entry name" value="Protein kinase-like (PK-like)"/>
    <property type="match status" value="1"/>
</dbReference>
<dbReference type="SMART" id="SM00220">
    <property type="entry name" value="S_TKc"/>
    <property type="match status" value="1"/>
</dbReference>
<dbReference type="STRING" id="670386.D3BHS2"/>
<organism evidence="11 12">
    <name type="scientific">Heterostelium pallidum (strain ATCC 26659 / Pp 5 / PN500)</name>
    <name type="common">Cellular slime mold</name>
    <name type="synonym">Polysphondylium pallidum</name>
    <dbReference type="NCBI Taxonomy" id="670386"/>
    <lineage>
        <taxon>Eukaryota</taxon>
        <taxon>Amoebozoa</taxon>
        <taxon>Evosea</taxon>
        <taxon>Eumycetozoa</taxon>
        <taxon>Dictyostelia</taxon>
        <taxon>Acytosteliales</taxon>
        <taxon>Acytosteliaceae</taxon>
        <taxon>Heterostelium</taxon>
    </lineage>
</organism>
<evidence type="ECO:0000256" key="3">
    <source>
        <dbReference type="ARBA" id="ARBA00022679"/>
    </source>
</evidence>
<evidence type="ECO:0000256" key="2">
    <source>
        <dbReference type="ARBA" id="ARBA00022527"/>
    </source>
</evidence>
<dbReference type="Gene3D" id="1.10.510.10">
    <property type="entry name" value="Transferase(Phosphotransferase) domain 1"/>
    <property type="match status" value="1"/>
</dbReference>
<keyword evidence="6" id="KW-0067">ATP-binding</keyword>
<name>D3BHS2_HETP5</name>
<evidence type="ECO:0000256" key="8">
    <source>
        <dbReference type="ARBA" id="ARBA00047899"/>
    </source>
</evidence>
<dbReference type="InterPro" id="IPR000719">
    <property type="entry name" value="Prot_kinase_dom"/>
</dbReference>
<evidence type="ECO:0000259" key="10">
    <source>
        <dbReference type="PROSITE" id="PS50011"/>
    </source>
</evidence>
<evidence type="ECO:0000256" key="5">
    <source>
        <dbReference type="ARBA" id="ARBA00022777"/>
    </source>
</evidence>
<evidence type="ECO:0000256" key="1">
    <source>
        <dbReference type="ARBA" id="ARBA00012513"/>
    </source>
</evidence>
<reference evidence="11 12" key="1">
    <citation type="journal article" date="2011" name="Genome Res.">
        <title>Phylogeny-wide analysis of social amoeba genomes highlights ancient origins for complex intercellular communication.</title>
        <authorList>
            <person name="Heidel A.J."/>
            <person name="Lawal H.M."/>
            <person name="Felder M."/>
            <person name="Schilde C."/>
            <person name="Helps N.R."/>
            <person name="Tunggal B."/>
            <person name="Rivero F."/>
            <person name="John U."/>
            <person name="Schleicher M."/>
            <person name="Eichinger L."/>
            <person name="Platzer M."/>
            <person name="Noegel A.A."/>
            <person name="Schaap P."/>
            <person name="Gloeckner G."/>
        </authorList>
    </citation>
    <scope>NUCLEOTIDE SEQUENCE [LARGE SCALE GENOMIC DNA]</scope>
    <source>
        <strain evidence="12">ATCC 26659 / Pp 5 / PN500</strain>
    </source>
</reference>
<keyword evidence="12" id="KW-1185">Reference proteome</keyword>
<keyword evidence="5" id="KW-0418">Kinase</keyword>
<proteinExistence type="inferred from homology"/>
<evidence type="ECO:0000256" key="4">
    <source>
        <dbReference type="ARBA" id="ARBA00022741"/>
    </source>
</evidence>
<keyword evidence="2" id="KW-0723">Serine/threonine-protein kinase</keyword>
<dbReference type="EC" id="2.7.11.1" evidence="1"/>
<comment type="catalytic activity">
    <reaction evidence="8">
        <text>L-threonyl-[protein] + ATP = O-phospho-L-threonyl-[protein] + ADP + H(+)</text>
        <dbReference type="Rhea" id="RHEA:46608"/>
        <dbReference type="Rhea" id="RHEA-COMP:11060"/>
        <dbReference type="Rhea" id="RHEA-COMP:11605"/>
        <dbReference type="ChEBI" id="CHEBI:15378"/>
        <dbReference type="ChEBI" id="CHEBI:30013"/>
        <dbReference type="ChEBI" id="CHEBI:30616"/>
        <dbReference type="ChEBI" id="CHEBI:61977"/>
        <dbReference type="ChEBI" id="CHEBI:456216"/>
        <dbReference type="EC" id="2.7.11.1"/>
    </reaction>
</comment>
<dbReference type="InterPro" id="IPR008615">
    <property type="entry name" value="FNIP"/>
</dbReference>
<dbReference type="InterPro" id="IPR011009">
    <property type="entry name" value="Kinase-like_dom_sf"/>
</dbReference>
<keyword evidence="4" id="KW-0547">Nucleotide-binding</keyword>
<feature type="domain" description="Protein kinase" evidence="10">
    <location>
        <begin position="455"/>
        <end position="747"/>
    </location>
</feature>
<dbReference type="Pfam" id="PF00069">
    <property type="entry name" value="Pkinase"/>
    <property type="match status" value="1"/>
</dbReference>